<dbReference type="OrthoDB" id="9787772at2"/>
<dbReference type="PANTHER" id="PTHR30535">
    <property type="entry name" value="VITAMIN B12-BINDING PROTEIN"/>
    <property type="match status" value="1"/>
</dbReference>
<name>A0A1Q2MF72_9BACT</name>
<dbReference type="InterPro" id="IPR002491">
    <property type="entry name" value="ABC_transptr_periplasmic_BD"/>
</dbReference>
<dbReference type="GO" id="GO:0071281">
    <property type="term" value="P:cellular response to iron ion"/>
    <property type="evidence" value="ECO:0007669"/>
    <property type="project" value="TreeGrafter"/>
</dbReference>
<dbReference type="RefSeq" id="WP_146683125.1">
    <property type="nucleotide sequence ID" value="NZ_CP019646.1"/>
</dbReference>
<dbReference type="SUPFAM" id="SSF53807">
    <property type="entry name" value="Helical backbone' metal receptor"/>
    <property type="match status" value="1"/>
</dbReference>
<proteinExistence type="predicted"/>
<dbReference type="InterPro" id="IPR050902">
    <property type="entry name" value="ABC_Transporter_SBP"/>
</dbReference>
<dbReference type="Pfam" id="PF01497">
    <property type="entry name" value="Peripla_BP_2"/>
    <property type="match status" value="1"/>
</dbReference>
<keyword evidence="1 2" id="KW-0732">Signal</keyword>
<reference evidence="5" key="1">
    <citation type="submission" date="2017-02" db="EMBL/GenBank/DDBJ databases">
        <title>Comparative genomics and description of representatives of a novel lineage of planctomycetes thriving in anoxic sediments.</title>
        <authorList>
            <person name="Spring S."/>
            <person name="Bunk B."/>
            <person name="Sproer C."/>
        </authorList>
    </citation>
    <scope>NUCLEOTIDE SEQUENCE [LARGE SCALE GENOMIC DNA]</scope>
    <source>
        <strain evidence="5">SM-Chi-D1</strain>
    </source>
</reference>
<evidence type="ECO:0000256" key="2">
    <source>
        <dbReference type="SAM" id="SignalP"/>
    </source>
</evidence>
<feature type="domain" description="Fe/B12 periplasmic-binding" evidence="3">
    <location>
        <begin position="40"/>
        <end position="291"/>
    </location>
</feature>
<dbReference type="STRING" id="1851148.SMSP2_01254"/>
<keyword evidence="5" id="KW-1185">Reference proteome</keyword>
<accession>A0A1Q2MF72</accession>
<feature type="signal peptide" evidence="2">
    <location>
        <begin position="1"/>
        <end position="22"/>
    </location>
</feature>
<dbReference type="Proteomes" id="UP000188181">
    <property type="component" value="Chromosome"/>
</dbReference>
<dbReference type="AlphaFoldDB" id="A0A1Q2MF72"/>
<gene>
    <name evidence="4" type="primary">btuF</name>
    <name evidence="4" type="ORF">SMSP2_01254</name>
</gene>
<dbReference type="KEGG" id="pbas:SMSP2_01254"/>
<evidence type="ECO:0000313" key="4">
    <source>
        <dbReference type="EMBL" id="AQQ70892.1"/>
    </source>
</evidence>
<feature type="chain" id="PRO_5013247476" evidence="2">
    <location>
        <begin position="23"/>
        <end position="297"/>
    </location>
</feature>
<evidence type="ECO:0000256" key="1">
    <source>
        <dbReference type="ARBA" id="ARBA00022729"/>
    </source>
</evidence>
<protein>
    <submittedName>
        <fullName evidence="4">Vitamin B12-binding protein</fullName>
    </submittedName>
</protein>
<dbReference type="PANTHER" id="PTHR30535:SF34">
    <property type="entry name" value="MOLYBDATE-BINDING PROTEIN MOLA"/>
    <property type="match status" value="1"/>
</dbReference>
<dbReference type="NCBIfam" id="NF038402">
    <property type="entry name" value="TroA_like"/>
    <property type="match status" value="1"/>
</dbReference>
<evidence type="ECO:0000313" key="5">
    <source>
        <dbReference type="Proteomes" id="UP000188181"/>
    </source>
</evidence>
<dbReference type="PROSITE" id="PS51257">
    <property type="entry name" value="PROKAR_LIPOPROTEIN"/>
    <property type="match status" value="1"/>
</dbReference>
<dbReference type="InterPro" id="IPR054828">
    <property type="entry name" value="Vit_B12_bind_prot"/>
</dbReference>
<organism evidence="4 5">
    <name type="scientific">Limihaloglobus sulfuriphilus</name>
    <dbReference type="NCBI Taxonomy" id="1851148"/>
    <lineage>
        <taxon>Bacteria</taxon>
        <taxon>Pseudomonadati</taxon>
        <taxon>Planctomycetota</taxon>
        <taxon>Phycisphaerae</taxon>
        <taxon>Sedimentisphaerales</taxon>
        <taxon>Sedimentisphaeraceae</taxon>
        <taxon>Limihaloglobus</taxon>
    </lineage>
</organism>
<dbReference type="Gene3D" id="3.40.50.1980">
    <property type="entry name" value="Nitrogenase molybdenum iron protein domain"/>
    <property type="match status" value="2"/>
</dbReference>
<dbReference type="EMBL" id="CP019646">
    <property type="protein sequence ID" value="AQQ70892.1"/>
    <property type="molecule type" value="Genomic_DNA"/>
</dbReference>
<dbReference type="PROSITE" id="PS50983">
    <property type="entry name" value="FE_B12_PBP"/>
    <property type="match status" value="1"/>
</dbReference>
<sequence>MKGLVCLSLAAALLCLFSGCDKGESDIQGQIQTPEKGSLRIVSLAPSITEILFQLDLGGSIVGVTTNCDYPEQARLITKIGSLHPDIETLVRLKPTHIFAIESMLNESLKQRLEALELKCTVVKINTIEQITDSMVTIAAACGIAEKGVKLAAELESEIDRYKSASKSLMPKKTLVIVQPRPIVAVGENTFISELVRYAGGSITGVGGLGKYPQLNSESLLAIEPEVIIITDNPYTTEQKEEILEVITRWESIPAVKSGDIYFLNSDIISRPGPRSAKAVALLARAIHPEFNWDNLE</sequence>
<evidence type="ECO:0000259" key="3">
    <source>
        <dbReference type="PROSITE" id="PS50983"/>
    </source>
</evidence>